<organism evidence="2 3">
    <name type="scientific">Culter alburnus</name>
    <name type="common">Topmouth culter</name>
    <dbReference type="NCBI Taxonomy" id="194366"/>
    <lineage>
        <taxon>Eukaryota</taxon>
        <taxon>Metazoa</taxon>
        <taxon>Chordata</taxon>
        <taxon>Craniata</taxon>
        <taxon>Vertebrata</taxon>
        <taxon>Euteleostomi</taxon>
        <taxon>Actinopterygii</taxon>
        <taxon>Neopterygii</taxon>
        <taxon>Teleostei</taxon>
        <taxon>Ostariophysi</taxon>
        <taxon>Cypriniformes</taxon>
        <taxon>Xenocyprididae</taxon>
        <taxon>Xenocypridinae</taxon>
        <taxon>Culter</taxon>
    </lineage>
</organism>
<proteinExistence type="predicted"/>
<feature type="non-terminal residue" evidence="2">
    <location>
        <position position="1"/>
    </location>
</feature>
<keyword evidence="3" id="KW-1185">Reference proteome</keyword>
<evidence type="ECO:0000313" key="3">
    <source>
        <dbReference type="Proteomes" id="UP001479290"/>
    </source>
</evidence>
<feature type="region of interest" description="Disordered" evidence="1">
    <location>
        <begin position="1"/>
        <end position="31"/>
    </location>
</feature>
<gene>
    <name evidence="2" type="ORF">ABG768_013731</name>
</gene>
<comment type="caution">
    <text evidence="2">The sequence shown here is derived from an EMBL/GenBank/DDBJ whole genome shotgun (WGS) entry which is preliminary data.</text>
</comment>
<feature type="compositionally biased region" description="Basic and acidic residues" evidence="1">
    <location>
        <begin position="1"/>
        <end position="15"/>
    </location>
</feature>
<dbReference type="Proteomes" id="UP001479290">
    <property type="component" value="Unassembled WGS sequence"/>
</dbReference>
<protein>
    <submittedName>
        <fullName evidence="2">Uncharacterized protein</fullName>
    </submittedName>
</protein>
<sequence>WIRGETRQITARESDGGPDCEDPSACSPTGGRAANAIAAKLHFPRLLPSHL</sequence>
<feature type="non-terminal residue" evidence="2">
    <location>
        <position position="51"/>
    </location>
</feature>
<dbReference type="AlphaFoldDB" id="A0AAW2B575"/>
<accession>A0AAW2B575</accession>
<reference evidence="2 3" key="1">
    <citation type="submission" date="2024-05" db="EMBL/GenBank/DDBJ databases">
        <title>A high-quality chromosomal-level genome assembly of Topmouth culter (Culter alburnus).</title>
        <authorList>
            <person name="Zhao H."/>
        </authorList>
    </citation>
    <scope>NUCLEOTIDE SEQUENCE [LARGE SCALE GENOMIC DNA]</scope>
    <source>
        <strain evidence="2">CATC2023</strain>
        <tissue evidence="2">Muscle</tissue>
    </source>
</reference>
<evidence type="ECO:0000256" key="1">
    <source>
        <dbReference type="SAM" id="MobiDB-lite"/>
    </source>
</evidence>
<evidence type="ECO:0000313" key="2">
    <source>
        <dbReference type="EMBL" id="KAK9980366.1"/>
    </source>
</evidence>
<dbReference type="EMBL" id="JAWDJR010000002">
    <property type="protein sequence ID" value="KAK9980366.1"/>
    <property type="molecule type" value="Genomic_DNA"/>
</dbReference>
<name>A0AAW2B575_CULAL</name>